<dbReference type="PRINTS" id="PR00385">
    <property type="entry name" value="P450"/>
</dbReference>
<dbReference type="GeneID" id="106475453"/>
<dbReference type="PANTHER" id="PTHR24300">
    <property type="entry name" value="CYTOCHROME P450 508A4-RELATED"/>
    <property type="match status" value="1"/>
</dbReference>
<keyword evidence="7" id="KW-1185">Reference proteome</keyword>
<feature type="transmembrane region" description="Helical" evidence="6">
    <location>
        <begin position="16"/>
        <end position="35"/>
    </location>
</feature>
<dbReference type="InterPro" id="IPR002401">
    <property type="entry name" value="Cyt_P450_E_grp-I"/>
</dbReference>
<dbReference type="InterPro" id="IPR036396">
    <property type="entry name" value="Cyt_P450_sf"/>
</dbReference>
<evidence type="ECO:0000313" key="7">
    <source>
        <dbReference type="Proteomes" id="UP000694941"/>
    </source>
</evidence>
<dbReference type="PANTHER" id="PTHR24300:SF375">
    <property type="entry name" value="CYTOCHROME P450 FAMILY"/>
    <property type="match status" value="1"/>
</dbReference>
<reference evidence="8" key="1">
    <citation type="submission" date="2025-08" db="UniProtKB">
        <authorList>
            <consortium name="RefSeq"/>
        </authorList>
    </citation>
    <scope>IDENTIFICATION</scope>
    <source>
        <tissue evidence="8">Muscle</tissue>
    </source>
</reference>
<protein>
    <submittedName>
        <fullName evidence="8">Cytochrome P450 2J6-like</fullName>
    </submittedName>
</protein>
<organism evidence="7 8">
    <name type="scientific">Limulus polyphemus</name>
    <name type="common">Atlantic horseshoe crab</name>
    <dbReference type="NCBI Taxonomy" id="6850"/>
    <lineage>
        <taxon>Eukaryota</taxon>
        <taxon>Metazoa</taxon>
        <taxon>Ecdysozoa</taxon>
        <taxon>Arthropoda</taxon>
        <taxon>Chelicerata</taxon>
        <taxon>Merostomata</taxon>
        <taxon>Xiphosura</taxon>
        <taxon>Limulidae</taxon>
        <taxon>Limulus</taxon>
    </lineage>
</organism>
<keyword evidence="4 5" id="KW-0503">Monooxygenase</keyword>
<proteinExistence type="inferred from homology"/>
<dbReference type="Proteomes" id="UP000694941">
    <property type="component" value="Unplaced"/>
</dbReference>
<evidence type="ECO:0000256" key="3">
    <source>
        <dbReference type="ARBA" id="ARBA00023004"/>
    </source>
</evidence>
<evidence type="ECO:0000256" key="4">
    <source>
        <dbReference type="ARBA" id="ARBA00023033"/>
    </source>
</evidence>
<name>A0ABM1RV57_LIMPO</name>
<keyword evidence="5" id="KW-0560">Oxidoreductase</keyword>
<keyword evidence="2 5" id="KW-0479">Metal-binding</keyword>
<evidence type="ECO:0000256" key="6">
    <source>
        <dbReference type="SAM" id="Phobius"/>
    </source>
</evidence>
<dbReference type="RefSeq" id="XP_022235262.1">
    <property type="nucleotide sequence ID" value="XM_022379554.1"/>
</dbReference>
<dbReference type="SUPFAM" id="SSF48264">
    <property type="entry name" value="Cytochrome P450"/>
    <property type="match status" value="1"/>
</dbReference>
<keyword evidence="6" id="KW-1133">Transmembrane helix</keyword>
<keyword evidence="5" id="KW-0349">Heme</keyword>
<accession>A0ABM1RV57</accession>
<evidence type="ECO:0000313" key="8">
    <source>
        <dbReference type="RefSeq" id="XP_022235262.1"/>
    </source>
</evidence>
<dbReference type="PRINTS" id="PR00463">
    <property type="entry name" value="EP450I"/>
</dbReference>
<dbReference type="Gene3D" id="1.10.630.10">
    <property type="entry name" value="Cytochrome P450"/>
    <property type="match status" value="1"/>
</dbReference>
<evidence type="ECO:0000256" key="2">
    <source>
        <dbReference type="ARBA" id="ARBA00022723"/>
    </source>
</evidence>
<sequence>MTQSLFAETFWKPFEYANGTVILLGICSFLFLRWISTRPRNYPPGPYGLPIVGYLPFLSKQPYLDLKQLSKKYGNVFSLRLGSQNVVILCDFLAVKEAMNKDAFLGRPPDTQFQPTPDFISIVTINGRWWKEQRRFSMHVLRNLGFGKTKMEEHIKVSSIVTINGRWWKEQRRFSMHVLRNLGFGKTKMEEHIKDNSTCLRGSEHINDCEVKQKSFKNLQDTVIRLTSFVNNEITRHEESLEQNCNRDYIDPFLVEMKDRKQMKLITVFADSMLNGNVQALFGAGTGTVRTTTEWCLLTMAAYSDVQKLVQKEIDSVIGSERSPSWADYKNLPYTQSVLFEVQRWQTIIPLNLLRYTTADTSVQGYNIPKGTFVLANIWAVHHDHRYWKNPDVFFPEHFLSQDGTTLEKPEYFIPFSIGKRSCPGETLGVIEVFLYFTSILQRFTVALPDGEKPNFDGTFELTWDAKFHYLRISPRN</sequence>
<dbReference type="PROSITE" id="PS00086">
    <property type="entry name" value="CYTOCHROME_P450"/>
    <property type="match status" value="1"/>
</dbReference>
<gene>
    <name evidence="8" type="primary">LOC106475453</name>
</gene>
<keyword evidence="3 5" id="KW-0408">Iron</keyword>
<dbReference type="InterPro" id="IPR050182">
    <property type="entry name" value="Cytochrome_P450_fam2"/>
</dbReference>
<dbReference type="InterPro" id="IPR017972">
    <property type="entry name" value="Cyt_P450_CS"/>
</dbReference>
<keyword evidence="6" id="KW-0472">Membrane</keyword>
<keyword evidence="6" id="KW-0812">Transmembrane</keyword>
<dbReference type="InterPro" id="IPR001128">
    <property type="entry name" value="Cyt_P450"/>
</dbReference>
<comment type="similarity">
    <text evidence="1 5">Belongs to the cytochrome P450 family.</text>
</comment>
<evidence type="ECO:0000256" key="1">
    <source>
        <dbReference type="ARBA" id="ARBA00010617"/>
    </source>
</evidence>
<dbReference type="Pfam" id="PF00067">
    <property type="entry name" value="p450"/>
    <property type="match status" value="2"/>
</dbReference>
<evidence type="ECO:0000256" key="5">
    <source>
        <dbReference type="RuleBase" id="RU000461"/>
    </source>
</evidence>